<dbReference type="Pfam" id="PF13828">
    <property type="entry name" value="DUF4190"/>
    <property type="match status" value="1"/>
</dbReference>
<reference evidence="4" key="2">
    <citation type="submission" date="2020-09" db="EMBL/GenBank/DDBJ databases">
        <authorList>
            <person name="Sun Q."/>
            <person name="Ohkuma M."/>
        </authorList>
    </citation>
    <scope>NUCLEOTIDE SEQUENCE</scope>
    <source>
        <strain evidence="4">JCM 4335</strain>
    </source>
</reference>
<reference evidence="4" key="1">
    <citation type="journal article" date="2014" name="Int. J. Syst. Evol. Microbiol.">
        <title>Complete genome sequence of Corynebacterium casei LMG S-19264T (=DSM 44701T), isolated from a smear-ripened cheese.</title>
        <authorList>
            <consortium name="US DOE Joint Genome Institute (JGI-PGF)"/>
            <person name="Walter F."/>
            <person name="Albersmeier A."/>
            <person name="Kalinowski J."/>
            <person name="Ruckert C."/>
        </authorList>
    </citation>
    <scope>NUCLEOTIDE SEQUENCE</scope>
    <source>
        <strain evidence="4">JCM 4335</strain>
    </source>
</reference>
<gene>
    <name evidence="4" type="ORF">GCM10010249_55210</name>
</gene>
<name>A0A918B4T1_9ACTN</name>
<feature type="compositionally biased region" description="Pro residues" evidence="1">
    <location>
        <begin position="58"/>
        <end position="78"/>
    </location>
</feature>
<evidence type="ECO:0000313" key="4">
    <source>
        <dbReference type="EMBL" id="GGQ29456.1"/>
    </source>
</evidence>
<dbReference type="AlphaFoldDB" id="A0A918B4T1"/>
<keyword evidence="5" id="KW-1185">Reference proteome</keyword>
<evidence type="ECO:0000256" key="1">
    <source>
        <dbReference type="SAM" id="MobiDB-lite"/>
    </source>
</evidence>
<proteinExistence type="predicted"/>
<keyword evidence="2" id="KW-0812">Transmembrane</keyword>
<evidence type="ECO:0000256" key="2">
    <source>
        <dbReference type="SAM" id="Phobius"/>
    </source>
</evidence>
<sequence length="226" mass="22149">MPENSERNDPWAPPESRPAQPPGIDLGKTGSPAPAPHDQPTVTSMPAAGFGAPTGGQLPPPPVAPGGPAQPAPGPYGYPAPGATPAAGAPGGYGYPGGHPGAYGTYGGPGAWGPGPANGLGIASMVVGIVSLVTCFMYGLGIVLGILALIFGIIGRKRVQRGEANNGGMATAGIVTGAVGIVLGALVLGAMIWAIVQSTEKDGGLDQDDPYATTLVLTDSGTPASR</sequence>
<comment type="caution">
    <text evidence="4">The sequence shown here is derived from an EMBL/GenBank/DDBJ whole genome shotgun (WGS) entry which is preliminary data.</text>
</comment>
<protein>
    <recommendedName>
        <fullName evidence="3">DUF4190 domain-containing protein</fullName>
    </recommendedName>
</protein>
<feature type="region of interest" description="Disordered" evidence="1">
    <location>
        <begin position="1"/>
        <end position="78"/>
    </location>
</feature>
<feature type="domain" description="DUF4190" evidence="3">
    <location>
        <begin position="120"/>
        <end position="186"/>
    </location>
</feature>
<feature type="transmembrane region" description="Helical" evidence="2">
    <location>
        <begin position="122"/>
        <end position="155"/>
    </location>
</feature>
<dbReference type="InterPro" id="IPR025241">
    <property type="entry name" value="DUF4190"/>
</dbReference>
<organism evidence="4 5">
    <name type="scientific">Streptomyces roseolilacinus</name>
    <dbReference type="NCBI Taxonomy" id="66904"/>
    <lineage>
        <taxon>Bacteria</taxon>
        <taxon>Bacillati</taxon>
        <taxon>Actinomycetota</taxon>
        <taxon>Actinomycetes</taxon>
        <taxon>Kitasatosporales</taxon>
        <taxon>Streptomycetaceae</taxon>
        <taxon>Streptomyces</taxon>
    </lineage>
</organism>
<evidence type="ECO:0000259" key="3">
    <source>
        <dbReference type="Pfam" id="PF13828"/>
    </source>
</evidence>
<dbReference type="Proteomes" id="UP000654123">
    <property type="component" value="Unassembled WGS sequence"/>
</dbReference>
<feature type="compositionally biased region" description="Pro residues" evidence="1">
    <location>
        <begin position="11"/>
        <end position="21"/>
    </location>
</feature>
<accession>A0A918B4T1</accession>
<keyword evidence="2" id="KW-1133">Transmembrane helix</keyword>
<feature type="transmembrane region" description="Helical" evidence="2">
    <location>
        <begin position="167"/>
        <end position="196"/>
    </location>
</feature>
<dbReference type="RefSeq" id="WP_189537881.1">
    <property type="nucleotide sequence ID" value="NZ_BMSV01000014.1"/>
</dbReference>
<evidence type="ECO:0000313" key="5">
    <source>
        <dbReference type="Proteomes" id="UP000654123"/>
    </source>
</evidence>
<keyword evidence="2" id="KW-0472">Membrane</keyword>
<dbReference type="EMBL" id="BMSV01000014">
    <property type="protein sequence ID" value="GGQ29456.1"/>
    <property type="molecule type" value="Genomic_DNA"/>
</dbReference>